<dbReference type="Proteomes" id="UP000242519">
    <property type="component" value="Unassembled WGS sequence"/>
</dbReference>
<proteinExistence type="predicted"/>
<organism evidence="2 3">
    <name type="scientific">Diplocarpon coronariae</name>
    <dbReference type="NCBI Taxonomy" id="2795749"/>
    <lineage>
        <taxon>Eukaryota</taxon>
        <taxon>Fungi</taxon>
        <taxon>Dikarya</taxon>
        <taxon>Ascomycota</taxon>
        <taxon>Pezizomycotina</taxon>
        <taxon>Leotiomycetes</taxon>
        <taxon>Helotiales</taxon>
        <taxon>Drepanopezizaceae</taxon>
        <taxon>Diplocarpon</taxon>
    </lineage>
</organism>
<evidence type="ECO:0000313" key="2">
    <source>
        <dbReference type="EMBL" id="OWP02272.1"/>
    </source>
</evidence>
<feature type="region of interest" description="Disordered" evidence="1">
    <location>
        <begin position="167"/>
        <end position="207"/>
    </location>
</feature>
<protein>
    <submittedName>
        <fullName evidence="2">Uncharacterized protein</fullName>
    </submittedName>
</protein>
<dbReference type="InParanoid" id="A0A218Z3E4"/>
<accession>A0A218Z3E4</accession>
<reference evidence="2 3" key="1">
    <citation type="submission" date="2017-04" db="EMBL/GenBank/DDBJ databases">
        <title>Draft genome sequence of Marssonina coronaria NL1: causal agent of apple blotch.</title>
        <authorList>
            <person name="Cheng Q."/>
        </authorList>
    </citation>
    <scope>NUCLEOTIDE SEQUENCE [LARGE SCALE GENOMIC DNA]</scope>
    <source>
        <strain evidence="2 3">NL1</strain>
    </source>
</reference>
<dbReference type="EMBL" id="MZNU01000240">
    <property type="protein sequence ID" value="OWP02272.1"/>
    <property type="molecule type" value="Genomic_DNA"/>
</dbReference>
<name>A0A218Z3E4_9HELO</name>
<evidence type="ECO:0000256" key="1">
    <source>
        <dbReference type="SAM" id="MobiDB-lite"/>
    </source>
</evidence>
<feature type="compositionally biased region" description="Low complexity" evidence="1">
    <location>
        <begin position="198"/>
        <end position="207"/>
    </location>
</feature>
<keyword evidence="3" id="KW-1185">Reference proteome</keyword>
<sequence length="289" mass="31679">MPAIHHIPKTPNPRTTLPRQAWPLARGPLAQGKEEQSWEDTGGGTRAAEELARTKKANELAAVYESVRERVSKRRGDVARLTYEARFALPGGGLHACEMRSVVPPFVPRGSVSDPCLSTIRTRPVGVRARRPNSPSAMRAEKARLRLSRTGHTRTRRSFMSQVGKMCRAGGRHATRPRYRSSARRSRVRDAVQPISTAAAHARPAGRARCCAERPDLAPASPILAGERRLTSTTDDSRPDPGPGCTSKLARPSDRCALRRLRVCKALVLLVTVTGVLRICRDAGHMIVM</sequence>
<comment type="caution">
    <text evidence="2">The sequence shown here is derived from an EMBL/GenBank/DDBJ whole genome shotgun (WGS) entry which is preliminary data.</text>
</comment>
<feature type="compositionally biased region" description="Basic residues" evidence="1">
    <location>
        <begin position="170"/>
        <end position="187"/>
    </location>
</feature>
<feature type="region of interest" description="Disordered" evidence="1">
    <location>
        <begin position="222"/>
        <end position="249"/>
    </location>
</feature>
<dbReference type="AlphaFoldDB" id="A0A218Z3E4"/>
<evidence type="ECO:0000313" key="3">
    <source>
        <dbReference type="Proteomes" id="UP000242519"/>
    </source>
</evidence>
<feature type="compositionally biased region" description="Basic and acidic residues" evidence="1">
    <location>
        <begin position="226"/>
        <end position="239"/>
    </location>
</feature>
<feature type="region of interest" description="Disordered" evidence="1">
    <location>
        <begin position="1"/>
        <end position="43"/>
    </location>
</feature>
<gene>
    <name evidence="2" type="ORF">B2J93_1234</name>
</gene>